<evidence type="ECO:0000256" key="1">
    <source>
        <dbReference type="ARBA" id="ARBA00000013"/>
    </source>
</evidence>
<comment type="function">
    <text evidence="14 19">Bifunctional enzyme that catalyzes the epimerization of the S- and R-forms of NAD(P)HX and the dehydration of the S-form of NAD(P)HX at the expense of ADP, which is converted to AMP. This allows the repair of both epimers of NAD(P)HX, a damaged form of NAD(P)H that is a result of enzymatic or heat-dependent hydration.</text>
</comment>
<organism evidence="22 23">
    <name type="scientific">Candidatus Ornithomonoglobus merdipullorum</name>
    <dbReference type="NCBI Taxonomy" id="2840895"/>
    <lineage>
        <taxon>Bacteria</taxon>
        <taxon>Bacillati</taxon>
        <taxon>Bacillota</taxon>
        <taxon>Clostridia</taxon>
        <taxon>Candidatus Ornithomonoglobus</taxon>
    </lineage>
</organism>
<dbReference type="InterPro" id="IPR004443">
    <property type="entry name" value="YjeF_N_dom"/>
</dbReference>
<dbReference type="EC" id="4.2.1.136" evidence="19"/>
<dbReference type="AlphaFoldDB" id="A0A9D1MAE4"/>
<dbReference type="Pfam" id="PF01256">
    <property type="entry name" value="Carb_kinase"/>
    <property type="match status" value="1"/>
</dbReference>
<keyword evidence="6 17" id="KW-0547">Nucleotide-binding</keyword>
<accession>A0A9D1MAE4</accession>
<dbReference type="GO" id="GO:0110051">
    <property type="term" value="P:metabolite repair"/>
    <property type="evidence" value="ECO:0007669"/>
    <property type="project" value="TreeGrafter"/>
</dbReference>
<keyword evidence="12 17" id="KW-0456">Lyase</keyword>
<keyword evidence="11 18" id="KW-0413">Isomerase</keyword>
<evidence type="ECO:0000256" key="17">
    <source>
        <dbReference type="HAMAP-Rule" id="MF_01965"/>
    </source>
</evidence>
<feature type="domain" description="YjeF C-terminal" evidence="20">
    <location>
        <begin position="227"/>
        <end position="509"/>
    </location>
</feature>
<evidence type="ECO:0000256" key="14">
    <source>
        <dbReference type="ARBA" id="ARBA00025153"/>
    </source>
</evidence>
<reference evidence="22" key="1">
    <citation type="submission" date="2020-10" db="EMBL/GenBank/DDBJ databases">
        <authorList>
            <person name="Gilroy R."/>
        </authorList>
    </citation>
    <scope>NUCLEOTIDE SEQUENCE</scope>
    <source>
        <strain evidence="22">USAMLcec3-3695</strain>
    </source>
</reference>
<feature type="binding site" evidence="18">
    <location>
        <begin position="131"/>
        <end position="137"/>
    </location>
    <ligand>
        <name>(6S)-NADPHX</name>
        <dbReference type="ChEBI" id="CHEBI:64076"/>
    </ligand>
</feature>
<comment type="catalytic activity">
    <reaction evidence="16 17 19">
        <text>(6S)-NADPHX + ADP = AMP + phosphate + NADPH + H(+)</text>
        <dbReference type="Rhea" id="RHEA:32235"/>
        <dbReference type="ChEBI" id="CHEBI:15378"/>
        <dbReference type="ChEBI" id="CHEBI:43474"/>
        <dbReference type="ChEBI" id="CHEBI:57783"/>
        <dbReference type="ChEBI" id="CHEBI:64076"/>
        <dbReference type="ChEBI" id="CHEBI:456215"/>
        <dbReference type="ChEBI" id="CHEBI:456216"/>
        <dbReference type="EC" id="4.2.1.136"/>
    </reaction>
</comment>
<evidence type="ECO:0000256" key="19">
    <source>
        <dbReference type="PIRNR" id="PIRNR017184"/>
    </source>
</evidence>
<evidence type="ECO:0000256" key="5">
    <source>
        <dbReference type="ARBA" id="ARBA00022723"/>
    </source>
</evidence>
<feature type="binding site" evidence="17">
    <location>
        <position position="383"/>
    </location>
    <ligand>
        <name>(6S)-NADPHX</name>
        <dbReference type="ChEBI" id="CHEBI:64076"/>
    </ligand>
</feature>
<dbReference type="NCBIfam" id="TIGR00197">
    <property type="entry name" value="yjeF_nterm"/>
    <property type="match status" value="1"/>
</dbReference>
<comment type="similarity">
    <text evidence="17">Belongs to the NnrD/CARKD family.</text>
</comment>
<dbReference type="Gene3D" id="3.40.1190.20">
    <property type="match status" value="1"/>
</dbReference>
<evidence type="ECO:0000256" key="10">
    <source>
        <dbReference type="ARBA" id="ARBA00023027"/>
    </source>
</evidence>
<dbReference type="NCBIfam" id="TIGR00196">
    <property type="entry name" value="yjeF_cterm"/>
    <property type="match status" value="1"/>
</dbReference>
<comment type="catalytic activity">
    <reaction evidence="15 17 19">
        <text>(6S)-NADHX + ADP = AMP + phosphate + NADH + H(+)</text>
        <dbReference type="Rhea" id="RHEA:32223"/>
        <dbReference type="ChEBI" id="CHEBI:15378"/>
        <dbReference type="ChEBI" id="CHEBI:43474"/>
        <dbReference type="ChEBI" id="CHEBI:57945"/>
        <dbReference type="ChEBI" id="CHEBI:64074"/>
        <dbReference type="ChEBI" id="CHEBI:456215"/>
        <dbReference type="ChEBI" id="CHEBI:456216"/>
        <dbReference type="EC" id="4.2.1.136"/>
    </reaction>
</comment>
<comment type="caution">
    <text evidence="22">The sequence shown here is derived from an EMBL/GenBank/DDBJ whole genome shotgun (WGS) entry which is preliminary data.</text>
</comment>
<dbReference type="InterPro" id="IPR029056">
    <property type="entry name" value="Ribokinase-like"/>
</dbReference>
<evidence type="ECO:0000256" key="12">
    <source>
        <dbReference type="ARBA" id="ARBA00023239"/>
    </source>
</evidence>
<comment type="cofactor">
    <cofactor evidence="17">
        <name>Mg(2+)</name>
        <dbReference type="ChEBI" id="CHEBI:18420"/>
    </cofactor>
</comment>
<keyword evidence="9 18" id="KW-0630">Potassium</keyword>
<feature type="binding site" evidence="17">
    <location>
        <position position="332"/>
    </location>
    <ligand>
        <name>(6S)-NADPHX</name>
        <dbReference type="ChEBI" id="CHEBI:64076"/>
    </ligand>
</feature>
<dbReference type="EMBL" id="DVNB01000025">
    <property type="protein sequence ID" value="HIU56651.1"/>
    <property type="molecule type" value="Genomic_DNA"/>
</dbReference>
<dbReference type="CDD" id="cd01171">
    <property type="entry name" value="YXKO-related"/>
    <property type="match status" value="1"/>
</dbReference>
<feature type="binding site" evidence="18">
    <location>
        <begin position="59"/>
        <end position="63"/>
    </location>
    <ligand>
        <name>(6S)-NADPHX</name>
        <dbReference type="ChEBI" id="CHEBI:64076"/>
    </ligand>
</feature>
<comment type="function">
    <text evidence="17">Catalyzes the dehydration of the S-form of NAD(P)HX at the expense of ADP, which is converted to AMP. Together with NAD(P)HX epimerase, which catalyzes the epimerization of the S- and R-forms, the enzyme allows the repair of both epimers of NAD(P)HX, a damaged form of NAD(P)H that is a result of enzymatic or heat-dependent hydration.</text>
</comment>
<dbReference type="GO" id="GO:0052856">
    <property type="term" value="F:NAD(P)HX epimerase activity"/>
    <property type="evidence" value="ECO:0007669"/>
    <property type="project" value="UniProtKB-UniRule"/>
</dbReference>
<evidence type="ECO:0000256" key="18">
    <source>
        <dbReference type="HAMAP-Rule" id="MF_01966"/>
    </source>
</evidence>
<evidence type="ECO:0000256" key="2">
    <source>
        <dbReference type="ARBA" id="ARBA00000909"/>
    </source>
</evidence>
<dbReference type="SUPFAM" id="SSF64153">
    <property type="entry name" value="YjeF N-terminal domain-like"/>
    <property type="match status" value="1"/>
</dbReference>
<feature type="binding site" evidence="17">
    <location>
        <position position="262"/>
    </location>
    <ligand>
        <name>(6S)-NADPHX</name>
        <dbReference type="ChEBI" id="CHEBI:64076"/>
    </ligand>
</feature>
<gene>
    <name evidence="17" type="primary">nnrD</name>
    <name evidence="18" type="synonym">nnrE</name>
    <name evidence="22" type="ORF">IAA61_02405</name>
</gene>
<feature type="binding site" evidence="18">
    <location>
        <position position="60"/>
    </location>
    <ligand>
        <name>K(+)</name>
        <dbReference type="ChEBI" id="CHEBI:29103"/>
    </ligand>
</feature>
<evidence type="ECO:0000259" key="20">
    <source>
        <dbReference type="PROSITE" id="PS51383"/>
    </source>
</evidence>
<dbReference type="HAMAP" id="MF_01965">
    <property type="entry name" value="NADHX_dehydratase"/>
    <property type="match status" value="1"/>
</dbReference>
<feature type="binding site" evidence="17">
    <location>
        <begin position="420"/>
        <end position="424"/>
    </location>
    <ligand>
        <name>AMP</name>
        <dbReference type="ChEBI" id="CHEBI:456215"/>
    </ligand>
</feature>
<evidence type="ECO:0000256" key="3">
    <source>
        <dbReference type="ARBA" id="ARBA00006001"/>
    </source>
</evidence>
<feature type="binding site" evidence="17">
    <location>
        <position position="450"/>
    </location>
    <ligand>
        <name>(6S)-NADPHX</name>
        <dbReference type="ChEBI" id="CHEBI:64076"/>
    </ligand>
</feature>
<dbReference type="GO" id="GO:0052855">
    <property type="term" value="F:ADP-dependent NAD(P)H-hydrate dehydratase activity"/>
    <property type="evidence" value="ECO:0007669"/>
    <property type="project" value="UniProtKB-UniRule"/>
</dbReference>
<dbReference type="InterPro" id="IPR000631">
    <property type="entry name" value="CARKD"/>
</dbReference>
<comment type="similarity">
    <text evidence="3 19">In the N-terminal section; belongs to the NnrE/AIBP family.</text>
</comment>
<keyword evidence="8 17" id="KW-0521">NADP</keyword>
<feature type="binding site" evidence="18">
    <location>
        <position position="160"/>
    </location>
    <ligand>
        <name>(6S)-NADPHX</name>
        <dbReference type="ChEBI" id="CHEBI:64076"/>
    </ligand>
</feature>
<evidence type="ECO:0000313" key="23">
    <source>
        <dbReference type="Proteomes" id="UP000824109"/>
    </source>
</evidence>
<dbReference type="PROSITE" id="PS51385">
    <property type="entry name" value="YJEF_N"/>
    <property type="match status" value="1"/>
</dbReference>
<proteinExistence type="inferred from homology"/>
<evidence type="ECO:0000256" key="7">
    <source>
        <dbReference type="ARBA" id="ARBA00022840"/>
    </source>
</evidence>
<evidence type="ECO:0000256" key="4">
    <source>
        <dbReference type="ARBA" id="ARBA00009524"/>
    </source>
</evidence>
<comment type="cofactor">
    <cofactor evidence="18 19">
        <name>K(+)</name>
        <dbReference type="ChEBI" id="CHEBI:29103"/>
    </cofactor>
    <text evidence="18 19">Binds 1 potassium ion per subunit.</text>
</comment>
<comment type="subunit">
    <text evidence="17">Homotetramer.</text>
</comment>
<feature type="binding site" evidence="18">
    <location>
        <position position="163"/>
    </location>
    <ligand>
        <name>K(+)</name>
        <dbReference type="ChEBI" id="CHEBI:29103"/>
    </ligand>
</feature>
<reference evidence="22" key="2">
    <citation type="journal article" date="2021" name="PeerJ">
        <title>Extensive microbial diversity within the chicken gut microbiome revealed by metagenomics and culture.</title>
        <authorList>
            <person name="Gilroy R."/>
            <person name="Ravi A."/>
            <person name="Getino M."/>
            <person name="Pursley I."/>
            <person name="Horton D.L."/>
            <person name="Alikhan N.F."/>
            <person name="Baker D."/>
            <person name="Gharbi K."/>
            <person name="Hall N."/>
            <person name="Watson M."/>
            <person name="Adriaenssens E.M."/>
            <person name="Foster-Nyarko E."/>
            <person name="Jarju S."/>
            <person name="Secka A."/>
            <person name="Antonio M."/>
            <person name="Oren A."/>
            <person name="Chaudhuri R.R."/>
            <person name="La Ragione R."/>
            <person name="Hildebrand F."/>
            <person name="Pallen M.J."/>
        </authorList>
    </citation>
    <scope>NUCLEOTIDE SEQUENCE</scope>
    <source>
        <strain evidence="22">USAMLcec3-3695</strain>
    </source>
</reference>
<dbReference type="Pfam" id="PF03853">
    <property type="entry name" value="YjeF_N"/>
    <property type="match status" value="1"/>
</dbReference>
<dbReference type="InterPro" id="IPR036652">
    <property type="entry name" value="YjeF_N_dom_sf"/>
</dbReference>
<evidence type="ECO:0000256" key="6">
    <source>
        <dbReference type="ARBA" id="ARBA00022741"/>
    </source>
</evidence>
<dbReference type="PROSITE" id="PS51383">
    <property type="entry name" value="YJEF_C_3"/>
    <property type="match status" value="1"/>
</dbReference>
<protein>
    <recommendedName>
        <fullName evidence="19">Bifunctional NAD(P)H-hydrate repair enzyme</fullName>
    </recommendedName>
    <alternativeName>
        <fullName evidence="19">Nicotinamide nucleotide repair protein</fullName>
    </alternativeName>
    <domain>
        <recommendedName>
            <fullName evidence="19">ADP-dependent (S)-NAD(P)H-hydrate dehydratase</fullName>
            <ecNumber evidence="19">4.2.1.136</ecNumber>
        </recommendedName>
        <alternativeName>
            <fullName evidence="19">ADP-dependent NAD(P)HX dehydratase</fullName>
        </alternativeName>
    </domain>
    <domain>
        <recommendedName>
            <fullName evidence="19">NAD(P)H-hydrate epimerase</fullName>
            <ecNumber evidence="19">5.1.99.6</ecNumber>
        </recommendedName>
    </domain>
</protein>
<dbReference type="InterPro" id="IPR030677">
    <property type="entry name" value="Nnr"/>
</dbReference>
<evidence type="ECO:0000256" key="15">
    <source>
        <dbReference type="ARBA" id="ARBA00048238"/>
    </source>
</evidence>
<dbReference type="PANTHER" id="PTHR12592:SF0">
    <property type="entry name" value="ATP-DEPENDENT (S)-NAD(P)H-HYDRATE DEHYDRATASE"/>
    <property type="match status" value="1"/>
</dbReference>
<comment type="similarity">
    <text evidence="4 19">In the C-terminal section; belongs to the NnrD/CARKD family.</text>
</comment>
<keyword evidence="10 17" id="KW-0520">NAD</keyword>
<evidence type="ECO:0000256" key="9">
    <source>
        <dbReference type="ARBA" id="ARBA00022958"/>
    </source>
</evidence>
<evidence type="ECO:0000256" key="16">
    <source>
        <dbReference type="ARBA" id="ARBA00049209"/>
    </source>
</evidence>
<evidence type="ECO:0000259" key="21">
    <source>
        <dbReference type="PROSITE" id="PS51385"/>
    </source>
</evidence>
<dbReference type="SUPFAM" id="SSF53613">
    <property type="entry name" value="Ribokinase-like"/>
    <property type="match status" value="1"/>
</dbReference>
<dbReference type="GO" id="GO:0046496">
    <property type="term" value="P:nicotinamide nucleotide metabolic process"/>
    <property type="evidence" value="ECO:0007669"/>
    <property type="project" value="UniProtKB-UniRule"/>
</dbReference>
<comment type="catalytic activity">
    <reaction evidence="1 18 19">
        <text>(6R)-NADHX = (6S)-NADHX</text>
        <dbReference type="Rhea" id="RHEA:32215"/>
        <dbReference type="ChEBI" id="CHEBI:64074"/>
        <dbReference type="ChEBI" id="CHEBI:64075"/>
        <dbReference type="EC" id="5.1.99.6"/>
    </reaction>
</comment>
<sequence>MFKACYAEEMREVDRAASELGGIPSIILMENAALACVRELGKDHELAGKSVAVFCGKGNNGGDGLAIARHLSFLGADVFVYLVCGNDYKGDAAINYDILSGMDVPMEAVTDTDGLEYKVRAADIVVDAIFGTGIKGTVRGIAYDVIRTINENARYVLSVDVPSGIDSDSGDICGVCINADKTVTFAGYKIGMFMYPAADCTGTVVPDMISIPERVIESRGLKINVTDAGFVRSLIGKRRNDSQKGDYGKLLIIAGSAGMSGAAYMAAQAALKSGAGLITVACPECVNTALEAKTTEAMTLPLEEVDGHIAASAVSELLPRLLKVDAVLIGPGLGRSRDVSEVVRAVLRACRVPVIVDADAINAVAQDKSALSECACDLIFTPHAAEAARLTGLDISYIEENRIEVSRECSEELGAVILLKGHHTIVTSEDLTQYINNTGNPGMASGGSGDVLAGITAALAARGIGCAEAAAAAAYIHGAAGDIAAEKYGEESMSAADILDCLPETISKLLRG</sequence>
<evidence type="ECO:0000313" key="22">
    <source>
        <dbReference type="EMBL" id="HIU56651.1"/>
    </source>
</evidence>
<evidence type="ECO:0000256" key="13">
    <source>
        <dbReference type="ARBA" id="ARBA00023268"/>
    </source>
</evidence>
<feature type="binding site" evidence="18">
    <location>
        <position position="127"/>
    </location>
    <ligand>
        <name>K(+)</name>
        <dbReference type="ChEBI" id="CHEBI:29103"/>
    </ligand>
</feature>
<feature type="domain" description="YjeF N-terminal" evidence="21">
    <location>
        <begin position="10"/>
        <end position="217"/>
    </location>
</feature>
<comment type="caution">
    <text evidence="18">Lacks conserved residue(s) required for the propagation of feature annotation.</text>
</comment>
<dbReference type="HAMAP" id="MF_01966">
    <property type="entry name" value="NADHX_epimerase"/>
    <property type="match status" value="1"/>
</dbReference>
<dbReference type="PANTHER" id="PTHR12592">
    <property type="entry name" value="ATP-DEPENDENT (S)-NAD(P)H-HYDRATE DEHYDRATASE FAMILY MEMBER"/>
    <property type="match status" value="1"/>
</dbReference>
<feature type="binding site" evidence="17">
    <location>
        <position position="449"/>
    </location>
    <ligand>
        <name>AMP</name>
        <dbReference type="ChEBI" id="CHEBI:456215"/>
    </ligand>
</feature>
<comment type="similarity">
    <text evidence="18">Belongs to the NnrE/AIBP family.</text>
</comment>
<dbReference type="GO" id="GO:0005524">
    <property type="term" value="F:ATP binding"/>
    <property type="evidence" value="ECO:0007669"/>
    <property type="project" value="UniProtKB-UniRule"/>
</dbReference>
<keyword evidence="5 18" id="KW-0479">Metal-binding</keyword>
<dbReference type="EC" id="5.1.99.6" evidence="19"/>
<evidence type="ECO:0000256" key="8">
    <source>
        <dbReference type="ARBA" id="ARBA00022857"/>
    </source>
</evidence>
<dbReference type="Proteomes" id="UP000824109">
    <property type="component" value="Unassembled WGS sequence"/>
</dbReference>
<evidence type="ECO:0000256" key="11">
    <source>
        <dbReference type="ARBA" id="ARBA00023235"/>
    </source>
</evidence>
<keyword evidence="7 17" id="KW-0067">ATP-binding</keyword>
<comment type="catalytic activity">
    <reaction evidence="2 18 19">
        <text>(6R)-NADPHX = (6S)-NADPHX</text>
        <dbReference type="Rhea" id="RHEA:32227"/>
        <dbReference type="ChEBI" id="CHEBI:64076"/>
        <dbReference type="ChEBI" id="CHEBI:64077"/>
        <dbReference type="EC" id="5.1.99.6"/>
    </reaction>
</comment>
<dbReference type="Gene3D" id="3.40.50.10260">
    <property type="entry name" value="YjeF N-terminal domain"/>
    <property type="match status" value="1"/>
</dbReference>
<comment type="function">
    <text evidence="18">Catalyzes the epimerization of the S- and R-forms of NAD(P)HX, a damaged form of NAD(P)H that is a result of enzymatic or heat-dependent hydration. This is a prerequisite for the S-specific NAD(P)H-hydrate dehydratase to allow the repair of both epimers of NAD(P)HX.</text>
</comment>
<name>A0A9D1MAE4_9FIRM</name>
<dbReference type="PIRSF" id="PIRSF017184">
    <property type="entry name" value="Nnr"/>
    <property type="match status" value="1"/>
</dbReference>
<keyword evidence="13" id="KW-0511">Multifunctional enzyme</keyword>
<dbReference type="GO" id="GO:0046872">
    <property type="term" value="F:metal ion binding"/>
    <property type="evidence" value="ECO:0007669"/>
    <property type="project" value="UniProtKB-UniRule"/>
</dbReference>